<dbReference type="PIRSF" id="PIRSF036389">
    <property type="entry name" value="IOR_B"/>
    <property type="match status" value="1"/>
</dbReference>
<dbReference type="SMART" id="SM01008">
    <property type="entry name" value="Ald_Xan_dh_C"/>
    <property type="match status" value="1"/>
</dbReference>
<proteinExistence type="predicted"/>
<accession>A0ABV8RPD7</accession>
<keyword evidence="4" id="KW-1185">Reference proteome</keyword>
<evidence type="ECO:0000313" key="4">
    <source>
        <dbReference type="Proteomes" id="UP001595828"/>
    </source>
</evidence>
<evidence type="ECO:0000313" key="3">
    <source>
        <dbReference type="EMBL" id="MFC4294116.1"/>
    </source>
</evidence>
<dbReference type="RefSeq" id="WP_379537581.1">
    <property type="nucleotide sequence ID" value="NZ_JBHSDR010000003.1"/>
</dbReference>
<sequence length="759" mass="80103">MQLSRRGLLVGAAGGGLLVAYALMPRRYPLPLSPAPGETAFNAWIKVARDGVVSVAVPQCEMGQGITTLIPQIVAMELGADWRQIAVEPAAISAQYANPVLAARWAGMWAGLGEGLAGSPEDLLARRFAESHRLMITADGTALAAYEEPVREAAAGVRNLLAQAAADRWGVAWEECEAEAGFILHDRNRARFGELAAEAATYSVPSPAVMRPEAPRERPRDALAGLPPRYPRLDAPSKVDGSFAFAGDIRLPNMVYAAIAHGPIGETVLSRFEPSGAKGIVGLVGVVRTPHWLAAVGTSWWAADRALAAMRPRFDARSLADSGTIDNAMDAALRSGRAHRLAEIGDPDALIGTKPSLASRYEVAPALHVTVETSTATARLIDGTLELWVATQAPEQARRAAARALKLAEADVVIYPLPAGGSFDRRLEQDVAVEAAIIAREVGRPVQLVYSRHQETLRGWPRTPVIALLAAKTVSSGGIAAWRARLALPGTSHEFASRLFDLAGPFAAAVDNGERKDPLALEGAAPPYTIPNLAVDHVPVEIGLPTGRYRGNANGYTAFFTESFVDELAHLARREPLSFRIEMLAGDERLVGCLIAASRLGQWGGGGDASGQGVACHRIDDIAAPRKGGGRIAVIATARRDASGVRVDSLAAVADIGRIINLDIARQQIEGGLVYGLGMAMGGAAAYDRGIPESSRLASLDLPLMADCPRISVEFVDSDAPPFDPGELGAVAVAPAVANALFSATGLRFRRLPLLSEGL</sequence>
<dbReference type="InterPro" id="IPR037165">
    <property type="entry name" value="AldOxase/xan_DH_Mopterin-bd_sf"/>
</dbReference>
<comment type="caution">
    <text evidence="3">The sequence shown here is derived from an EMBL/GenBank/DDBJ whole genome shotgun (WGS) entry which is preliminary data.</text>
</comment>
<name>A0ABV8RPD7_9SPHN</name>
<dbReference type="InterPro" id="IPR012368">
    <property type="entry name" value="OxRdtase_Mopterin-bd_su_IorB"/>
</dbReference>
<dbReference type="InterPro" id="IPR008274">
    <property type="entry name" value="AldOxase/xan_DH_MoCoBD1"/>
</dbReference>
<feature type="region of interest" description="Disordered" evidence="1">
    <location>
        <begin position="207"/>
        <end position="227"/>
    </location>
</feature>
<dbReference type="Proteomes" id="UP001595828">
    <property type="component" value="Unassembled WGS sequence"/>
</dbReference>
<dbReference type="PROSITE" id="PS51318">
    <property type="entry name" value="TAT"/>
    <property type="match status" value="1"/>
</dbReference>
<dbReference type="InterPro" id="IPR046867">
    <property type="entry name" value="AldOxase/xan_DH_MoCoBD2"/>
</dbReference>
<feature type="domain" description="Aldehyde oxidase/xanthine dehydrogenase a/b hammerhead" evidence="2">
    <location>
        <begin position="240"/>
        <end position="318"/>
    </location>
</feature>
<dbReference type="Gene3D" id="3.30.365.10">
    <property type="entry name" value="Aldehyde oxidase/xanthine dehydrogenase, molybdopterin binding domain"/>
    <property type="match status" value="4"/>
</dbReference>
<evidence type="ECO:0000256" key="1">
    <source>
        <dbReference type="SAM" id="MobiDB-lite"/>
    </source>
</evidence>
<evidence type="ECO:0000259" key="2">
    <source>
        <dbReference type="SMART" id="SM01008"/>
    </source>
</evidence>
<dbReference type="PANTHER" id="PTHR47495">
    <property type="entry name" value="ALDEHYDE DEHYDROGENASE"/>
    <property type="match status" value="1"/>
</dbReference>
<reference evidence="4" key="1">
    <citation type="journal article" date="2019" name="Int. J. Syst. Evol. Microbiol.">
        <title>The Global Catalogue of Microorganisms (GCM) 10K type strain sequencing project: providing services to taxonomists for standard genome sequencing and annotation.</title>
        <authorList>
            <consortium name="The Broad Institute Genomics Platform"/>
            <consortium name="The Broad Institute Genome Sequencing Center for Infectious Disease"/>
            <person name="Wu L."/>
            <person name="Ma J."/>
        </authorList>
    </citation>
    <scope>NUCLEOTIDE SEQUENCE [LARGE SCALE GENOMIC DNA]</scope>
    <source>
        <strain evidence="4">CGMCC 1.12989</strain>
    </source>
</reference>
<gene>
    <name evidence="3" type="ORF">ACFO0A_03480</name>
</gene>
<dbReference type="Pfam" id="PF02738">
    <property type="entry name" value="MoCoBD_1"/>
    <property type="match status" value="1"/>
</dbReference>
<dbReference type="InterPro" id="IPR000674">
    <property type="entry name" value="Ald_Oxase/Xan_DH_a/b"/>
</dbReference>
<organism evidence="3 4">
    <name type="scientific">Novosphingobium tardum</name>
    <dbReference type="NCBI Taxonomy" id="1538021"/>
    <lineage>
        <taxon>Bacteria</taxon>
        <taxon>Pseudomonadati</taxon>
        <taxon>Pseudomonadota</taxon>
        <taxon>Alphaproteobacteria</taxon>
        <taxon>Sphingomonadales</taxon>
        <taxon>Sphingomonadaceae</taxon>
        <taxon>Novosphingobium</taxon>
    </lineage>
</organism>
<dbReference type="PANTHER" id="PTHR47495:SF1">
    <property type="entry name" value="BLL3820 PROTEIN"/>
    <property type="match status" value="1"/>
</dbReference>
<dbReference type="InterPro" id="IPR052516">
    <property type="entry name" value="N-heterocyclic_Hydroxylase"/>
</dbReference>
<dbReference type="Pfam" id="PF20256">
    <property type="entry name" value="MoCoBD_2"/>
    <property type="match status" value="2"/>
</dbReference>
<protein>
    <submittedName>
        <fullName evidence="3">Molybdopterin cofactor-binding domain-containing protein</fullName>
    </submittedName>
</protein>
<dbReference type="SUPFAM" id="SSF56003">
    <property type="entry name" value="Molybdenum cofactor-binding domain"/>
    <property type="match status" value="2"/>
</dbReference>
<dbReference type="Gene3D" id="3.90.1170.50">
    <property type="entry name" value="Aldehyde oxidase/xanthine dehydrogenase, a/b hammerhead"/>
    <property type="match status" value="1"/>
</dbReference>
<dbReference type="EMBL" id="JBHSDR010000003">
    <property type="protein sequence ID" value="MFC4294116.1"/>
    <property type="molecule type" value="Genomic_DNA"/>
</dbReference>
<dbReference type="InterPro" id="IPR006311">
    <property type="entry name" value="TAT_signal"/>
</dbReference>